<evidence type="ECO:0000313" key="2">
    <source>
        <dbReference type="Proteomes" id="UP000033999"/>
    </source>
</evidence>
<dbReference type="Proteomes" id="UP000033999">
    <property type="component" value="Unassembled WGS sequence"/>
</dbReference>
<protein>
    <recommendedName>
        <fullName evidence="3">Capsule polysaccharide biosynthesis protein</fullName>
    </recommendedName>
</protein>
<gene>
    <name evidence="1" type="ORF">UX10_C0006G0005</name>
</gene>
<name>A0A0G1MHQ5_9BACT</name>
<dbReference type="GO" id="GO:0000271">
    <property type="term" value="P:polysaccharide biosynthetic process"/>
    <property type="evidence" value="ECO:0007669"/>
    <property type="project" value="InterPro"/>
</dbReference>
<dbReference type="AlphaFoldDB" id="A0A0G1MHQ5"/>
<comment type="caution">
    <text evidence="1">The sequence shown here is derived from an EMBL/GenBank/DDBJ whole genome shotgun (WGS) entry which is preliminary data.</text>
</comment>
<sequence>MRLFLIGWAEDRPELVDVADEMKRHGHDILYWTRSTAVFTIDEKHFPYTVFHDYEDAVTGRPARALAGEVFDPPSAELLGQMHDAESIFLTMANKKYDWMTVDERKHLYYHMVGVWTNILNKFKPEAIVFTMIPHTLYNYVLFKLAKLRHVPTIMLDTTLVKDRLLFMNDYESGNRKLIHELKETEGKLFSISDLSPDLQDYFNQHCNSPSADSAPPYIKKELSNYSFKKKFILKFKILRKSLRERTFFVQTVGYLYKKFHHNLDDEYKSVQIMPDFDKKFVYAPLQYQPECTTSPLGGIFVDQILMLETLSAGLPKDWVIYVKEHPIQWLSRGKNFVGARYRGYYETIAKIKNVIVVPISVDSFSLMRKAQAVATVTGTTGWEAVLRGKPALIFGFPWYQHCPGVFRATSIESCHEFFLRAEEHPKIDLSQVINFFYAFDRASIHGFVDAYGRENSPLSSEENKYNITQALLTEIDQIR</sequence>
<dbReference type="EMBL" id="LCKX01000006">
    <property type="protein sequence ID" value="KKU07734.1"/>
    <property type="molecule type" value="Genomic_DNA"/>
</dbReference>
<reference evidence="1 2" key="1">
    <citation type="journal article" date="2015" name="Nature">
        <title>rRNA introns, odd ribosomes, and small enigmatic genomes across a large radiation of phyla.</title>
        <authorList>
            <person name="Brown C.T."/>
            <person name="Hug L.A."/>
            <person name="Thomas B.C."/>
            <person name="Sharon I."/>
            <person name="Castelle C.J."/>
            <person name="Singh A."/>
            <person name="Wilkins M.J."/>
            <person name="Williams K.H."/>
            <person name="Banfield J.F."/>
        </authorList>
    </citation>
    <scope>NUCLEOTIDE SEQUENCE [LARGE SCALE GENOMIC DNA]</scope>
</reference>
<evidence type="ECO:0000313" key="1">
    <source>
        <dbReference type="EMBL" id="KKU07734.1"/>
    </source>
</evidence>
<dbReference type="InterPro" id="IPR007833">
    <property type="entry name" value="Capsule_polysaccharide_synth"/>
</dbReference>
<dbReference type="Pfam" id="PF05159">
    <property type="entry name" value="Capsule_synth"/>
    <property type="match status" value="1"/>
</dbReference>
<organism evidence="1 2">
    <name type="scientific">Candidatus Magasanikbacteria bacterium GW2011_GWA2_45_39</name>
    <dbReference type="NCBI Taxonomy" id="1619041"/>
    <lineage>
        <taxon>Bacteria</taxon>
        <taxon>Candidatus Magasanikiibacteriota</taxon>
    </lineage>
</organism>
<proteinExistence type="predicted"/>
<dbReference type="GO" id="GO:0015774">
    <property type="term" value="P:polysaccharide transport"/>
    <property type="evidence" value="ECO:0007669"/>
    <property type="project" value="InterPro"/>
</dbReference>
<evidence type="ECO:0008006" key="3">
    <source>
        <dbReference type="Google" id="ProtNLM"/>
    </source>
</evidence>
<accession>A0A0G1MHQ5</accession>